<dbReference type="NCBIfam" id="NF005164">
    <property type="entry name" value="PRK06638.1-4"/>
    <property type="match status" value="1"/>
</dbReference>
<feature type="transmembrane region" description="Helical" evidence="1">
    <location>
        <begin position="6"/>
        <end position="23"/>
    </location>
</feature>
<reference evidence="2" key="1">
    <citation type="journal article" date="2008" name="BMC Genomics">
        <title>Complete sequence and analysis of the mitochondrial genome of Hemiselmis andersenii CCMP644 (Cryptophyceae).</title>
        <authorList>
            <person name="Kim E."/>
            <person name="Lane C.E."/>
            <person name="Curtis B.A."/>
            <person name="Kozera C."/>
            <person name="Bowman S."/>
            <person name="Archibald J.M."/>
        </authorList>
    </citation>
    <scope>NUCLEOTIDE SEQUENCE [LARGE SCALE GENOMIC DNA]</scope>
    <source>
        <strain evidence="2">CCMP 644</strain>
        <strain>CCMP644</strain>
    </source>
</reference>
<organism evidence="2">
    <name type="scientific">Hemiselmis andersenii</name>
    <name type="common">Cryptophyte alga</name>
    <dbReference type="NCBI Taxonomy" id="464988"/>
    <lineage>
        <taxon>Eukaryota</taxon>
        <taxon>Cryptophyceae</taxon>
        <taxon>Cryptomonadales</taxon>
        <taxon>Hemiselmidaceae</taxon>
        <taxon>Hemiselmis</taxon>
    </lineage>
</organism>
<keyword evidence="1 2" id="KW-0496">Mitochondrion</keyword>
<geneLocation type="mitochondrion" evidence="2"/>
<feature type="transmembrane region" description="Helical" evidence="1">
    <location>
        <begin position="55"/>
        <end position="77"/>
    </location>
</feature>
<dbReference type="GO" id="GO:0031966">
    <property type="term" value="C:mitochondrial membrane"/>
    <property type="evidence" value="ECO:0007669"/>
    <property type="project" value="UniProtKB-SubCell"/>
</dbReference>
<dbReference type="PANTHER" id="PTHR33269:SF17">
    <property type="entry name" value="NADH-UBIQUINONE OXIDOREDUCTASE CHAIN 6"/>
    <property type="match status" value="1"/>
</dbReference>
<dbReference type="EC" id="7.1.1.2" evidence="1"/>
<comment type="similarity">
    <text evidence="1">Belongs to the complex I subunit 6 family.</text>
</comment>
<feature type="transmembrane region" description="Helical" evidence="1">
    <location>
        <begin position="157"/>
        <end position="180"/>
    </location>
</feature>
<dbReference type="InterPro" id="IPR001457">
    <property type="entry name" value="NADH_UbQ/plastoQ_OxRdtase_su6"/>
</dbReference>
<keyword evidence="1" id="KW-1133">Transmembrane helix</keyword>
<protein>
    <recommendedName>
        <fullName evidence="1">NADH-ubiquinone oxidoreductase chain 6</fullName>
        <ecNumber evidence="1">7.1.1.2</ecNumber>
    </recommendedName>
</protein>
<dbReference type="RefSeq" id="YP_001874785.1">
    <property type="nucleotide sequence ID" value="NC_010637.1"/>
</dbReference>
<keyword evidence="1" id="KW-0813">Transport</keyword>
<comment type="catalytic activity">
    <reaction evidence="1">
        <text>a ubiquinone + NADH + 5 H(+)(in) = a ubiquinol + NAD(+) + 4 H(+)(out)</text>
        <dbReference type="Rhea" id="RHEA:29091"/>
        <dbReference type="Rhea" id="RHEA-COMP:9565"/>
        <dbReference type="Rhea" id="RHEA-COMP:9566"/>
        <dbReference type="ChEBI" id="CHEBI:15378"/>
        <dbReference type="ChEBI" id="CHEBI:16389"/>
        <dbReference type="ChEBI" id="CHEBI:17976"/>
        <dbReference type="ChEBI" id="CHEBI:57540"/>
        <dbReference type="ChEBI" id="CHEBI:57945"/>
        <dbReference type="EC" id="7.1.1.2"/>
    </reaction>
</comment>
<proteinExistence type="inferred from homology"/>
<keyword evidence="1" id="KW-0520">NAD</keyword>
<keyword evidence="1" id="KW-0830">Ubiquinone</keyword>
<keyword evidence="1" id="KW-0812">Transmembrane</keyword>
<dbReference type="EMBL" id="EU651892">
    <property type="protein sequence ID" value="ACC78239.1"/>
    <property type="molecule type" value="Genomic_DNA"/>
</dbReference>
<dbReference type="AlphaFoldDB" id="B2MWU7"/>
<accession>B2MWU7</accession>
<sequence length="208" mass="23642">MEAILFLFFSSLTLTCGLFVITSKNPIHSVLFLVLVFFNVSGLLILLGVEFLAFLFLIVYVGAIAVLFLFIVMMLSIKIPEYKLIIYRYIPIGVILGTGFLCEILIVFESELSSLIVSPFGKLTFNTFYLNSITLWDVNVVPITNIEVFAGVLYTHYAYFFIIAGIILLVSMIGAITLTLHRRIDIKRQKIYKQVQKEFAKTIIWTSK</sequence>
<dbReference type="PANTHER" id="PTHR33269">
    <property type="entry name" value="NADH-UBIQUINONE OXIDOREDUCTASE CHAIN 6"/>
    <property type="match status" value="1"/>
</dbReference>
<evidence type="ECO:0000256" key="1">
    <source>
        <dbReference type="RuleBase" id="RU004430"/>
    </source>
</evidence>
<dbReference type="Pfam" id="PF00499">
    <property type="entry name" value="Oxidored_q3"/>
    <property type="match status" value="1"/>
</dbReference>
<comment type="function">
    <text evidence="1">Core subunit of the mitochondrial membrane respiratory chain NADH dehydrogenase (Complex I) which catalyzes electron transfer from NADH through the respiratory chain, using ubiquinone as an electron acceptor. Essential for the catalytic activity and assembly of complex I.</text>
</comment>
<keyword evidence="1" id="KW-0249">Electron transport</keyword>
<keyword evidence="1" id="KW-0679">Respiratory chain</keyword>
<feature type="transmembrane region" description="Helical" evidence="1">
    <location>
        <begin position="30"/>
        <end position="49"/>
    </location>
</feature>
<comment type="subcellular location">
    <subcellularLocation>
        <location evidence="1">Mitochondrion membrane</location>
        <topology evidence="1">Multi-pass membrane protein</topology>
    </subcellularLocation>
</comment>
<name>B2MWU7_HEMAN</name>
<gene>
    <name evidence="2" type="primary">nad6</name>
    <name evidence="2" type="ORF">HAM_043</name>
</gene>
<dbReference type="GO" id="GO:0008137">
    <property type="term" value="F:NADH dehydrogenase (ubiquinone) activity"/>
    <property type="evidence" value="ECO:0007669"/>
    <property type="project" value="UniProtKB-UniRule"/>
</dbReference>
<dbReference type="InterPro" id="IPR042106">
    <property type="entry name" value="Nuo/plastoQ_OxRdtase_6_NuoJ"/>
</dbReference>
<feature type="transmembrane region" description="Helical" evidence="1">
    <location>
        <begin position="89"/>
        <end position="108"/>
    </location>
</feature>
<keyword evidence="1" id="KW-1278">Translocase</keyword>
<keyword evidence="1" id="KW-0472">Membrane</keyword>
<dbReference type="GeneID" id="6261984"/>
<evidence type="ECO:0000313" key="2">
    <source>
        <dbReference type="EMBL" id="ACC78239.1"/>
    </source>
</evidence>
<dbReference type="Gene3D" id="1.20.120.1200">
    <property type="entry name" value="NADH-ubiquinone/plastoquinone oxidoreductase chain 6, subunit NuoJ"/>
    <property type="match status" value="1"/>
</dbReference>